<dbReference type="OrthoDB" id="264795at2759"/>
<dbReference type="Gene3D" id="1.25.40.990">
    <property type="match status" value="1"/>
</dbReference>
<evidence type="ECO:0000259" key="1">
    <source>
        <dbReference type="Pfam" id="PF03399"/>
    </source>
</evidence>
<evidence type="ECO:0000313" key="3">
    <source>
        <dbReference type="Proteomes" id="UP000016927"/>
    </source>
</evidence>
<accession>R0MBK0</accession>
<dbReference type="Proteomes" id="UP000016927">
    <property type="component" value="Unassembled WGS sequence"/>
</dbReference>
<protein>
    <submittedName>
        <fullName evidence="2">80 kDa MCM3-associated protein</fullName>
    </submittedName>
</protein>
<dbReference type="Pfam" id="PF03399">
    <property type="entry name" value="SAC3_GANP"/>
    <property type="match status" value="1"/>
</dbReference>
<gene>
    <name evidence="2" type="primary">MCM3A</name>
    <name evidence="2" type="ORF">NBO_6g0080</name>
</gene>
<sequence length="368" mass="43969">MDLEHIYKDMLEERASRVEYEGTIRGTCEEFCPRFEHIERAIRGDISKFEQNVVFKKFYRSTAGKSKSFPEDVRPINILLKATNYLIDLSYNDFSIEMYKFIENRTRSIRTDINLQELNCCSSIKILEKIARFHIVYNYALFDNREFESHLNLDQLKKIILTLEDMYTINNIYNEEFIAYNLLLSIDSKYPQAEKHLFLRKVQQSYEIRKFYQQGNLFKYFLECRKLDFLSFCVSLSAFDRVRMKGIEVFGKSFVEKIDISLFQKILYCSKMETKSLLDKMNVEVTSDKADFKDSDIYETESCIYKERKEKIGLSSLSVLIYLGDIDYKIHKILLNKFLCSFIELTYHKRWSCRSQEGRQLLMTFLNY</sequence>
<dbReference type="GO" id="GO:0005737">
    <property type="term" value="C:cytoplasm"/>
    <property type="evidence" value="ECO:0007669"/>
    <property type="project" value="TreeGrafter"/>
</dbReference>
<dbReference type="EMBL" id="KB908914">
    <property type="protein sequence ID" value="EOB15329.1"/>
    <property type="molecule type" value="Genomic_DNA"/>
</dbReference>
<dbReference type="HOGENOM" id="CLU_036727_0_0_1"/>
<dbReference type="GO" id="GO:0070390">
    <property type="term" value="C:transcription export complex 2"/>
    <property type="evidence" value="ECO:0007669"/>
    <property type="project" value="TreeGrafter"/>
</dbReference>
<dbReference type="OMA" id="YETESCI"/>
<dbReference type="PANTHER" id="PTHR12436">
    <property type="entry name" value="80 KDA MCM3-ASSOCIATED PROTEIN"/>
    <property type="match status" value="1"/>
</dbReference>
<name>R0MBK0_NOSB1</name>
<organism evidence="2 3">
    <name type="scientific">Nosema bombycis (strain CQ1 / CVCC 102059)</name>
    <name type="common">Microsporidian parasite</name>
    <name type="synonym">Pebrine of silkworm</name>
    <dbReference type="NCBI Taxonomy" id="578461"/>
    <lineage>
        <taxon>Eukaryota</taxon>
        <taxon>Fungi</taxon>
        <taxon>Fungi incertae sedis</taxon>
        <taxon>Microsporidia</taxon>
        <taxon>Nosematidae</taxon>
        <taxon>Nosema</taxon>
    </lineage>
</organism>
<dbReference type="STRING" id="578461.R0MBK0"/>
<reference evidence="2 3" key="1">
    <citation type="journal article" date="2013" name="BMC Genomics">
        <title>Comparative genomics of parasitic silkworm microsporidia reveal an association between genome expansion and host adaptation.</title>
        <authorList>
            <person name="Pan G."/>
            <person name="Xu J."/>
            <person name="Li T."/>
            <person name="Xia Q."/>
            <person name="Liu S.L."/>
            <person name="Zhang G."/>
            <person name="Li S."/>
            <person name="Li C."/>
            <person name="Liu H."/>
            <person name="Yang L."/>
            <person name="Liu T."/>
            <person name="Zhang X."/>
            <person name="Wu Z."/>
            <person name="Fan W."/>
            <person name="Dang X."/>
            <person name="Xiang H."/>
            <person name="Tao M."/>
            <person name="Li Y."/>
            <person name="Hu J."/>
            <person name="Li Z."/>
            <person name="Lin L."/>
            <person name="Luo J."/>
            <person name="Geng L."/>
            <person name="Wang L."/>
            <person name="Long M."/>
            <person name="Wan Y."/>
            <person name="He N."/>
            <person name="Zhang Z."/>
            <person name="Lu C."/>
            <person name="Keeling P.J."/>
            <person name="Wang J."/>
            <person name="Xiang Z."/>
            <person name="Zhou Z."/>
        </authorList>
    </citation>
    <scope>NUCLEOTIDE SEQUENCE [LARGE SCALE GENOMIC DNA]</scope>
    <source>
        <strain evidence="3">CQ1 / CVCC 102059</strain>
    </source>
</reference>
<proteinExistence type="predicted"/>
<dbReference type="PANTHER" id="PTHR12436:SF3">
    <property type="entry name" value="GERMINAL-CENTER ASSOCIATED NUCLEAR PROTEIN"/>
    <property type="match status" value="1"/>
</dbReference>
<keyword evidence="3" id="KW-1185">Reference proteome</keyword>
<dbReference type="AlphaFoldDB" id="R0MBK0"/>
<feature type="domain" description="SAC3/GANP/THP3 conserved" evidence="1">
    <location>
        <begin position="31"/>
        <end position="286"/>
    </location>
</feature>
<evidence type="ECO:0000313" key="2">
    <source>
        <dbReference type="EMBL" id="EOB15329.1"/>
    </source>
</evidence>
<dbReference type="VEuPathDB" id="MicrosporidiaDB:NBO_6g0080"/>
<dbReference type="GO" id="GO:0006406">
    <property type="term" value="P:mRNA export from nucleus"/>
    <property type="evidence" value="ECO:0007669"/>
    <property type="project" value="TreeGrafter"/>
</dbReference>
<dbReference type="InterPro" id="IPR005062">
    <property type="entry name" value="SAC3/GANP/THP3_conserved"/>
</dbReference>
<dbReference type="InterPro" id="IPR045107">
    <property type="entry name" value="SAC3/GANP/THP3"/>
</dbReference>